<dbReference type="EC" id="3.5.1.2" evidence="10"/>
<dbReference type="PROSITE" id="PS51273">
    <property type="entry name" value="GATASE_TYPE_1"/>
    <property type="match status" value="1"/>
</dbReference>
<dbReference type="SUPFAM" id="SSF52317">
    <property type="entry name" value="Class I glutamine amidotransferase-like"/>
    <property type="match status" value="1"/>
</dbReference>
<comment type="subcellular location">
    <subcellularLocation>
        <location evidence="10">Cytoplasm</location>
    </subcellularLocation>
</comment>
<dbReference type="Pfam" id="PF00117">
    <property type="entry name" value="GATase"/>
    <property type="match status" value="1"/>
</dbReference>
<comment type="function">
    <text evidence="10">IGPS catalyzes the conversion of PRFAR and glutamine to IGP, AICAR and glutamate. The HisH subunit catalyzes the hydrolysis of glutamine to glutamate and ammonia as part of the synthesis of IGP and AICAR. The resulting ammonia molecule is channeled to the active site of HisF.</text>
</comment>
<dbReference type="EMBL" id="SRMP02000003">
    <property type="protein sequence ID" value="MFN0290504.1"/>
    <property type="molecule type" value="Genomic_DNA"/>
</dbReference>
<evidence type="ECO:0000256" key="2">
    <source>
        <dbReference type="ARBA" id="ARBA00011152"/>
    </source>
</evidence>
<dbReference type="PIRSF" id="PIRSF000495">
    <property type="entry name" value="Amidotransf_hisH"/>
    <property type="match status" value="1"/>
</dbReference>
<evidence type="ECO:0000256" key="5">
    <source>
        <dbReference type="ARBA" id="ARBA00022962"/>
    </source>
</evidence>
<comment type="catalytic activity">
    <reaction evidence="8 10">
        <text>5-[(5-phospho-1-deoxy-D-ribulos-1-ylimino)methylamino]-1-(5-phospho-beta-D-ribosyl)imidazole-4-carboxamide + L-glutamine = D-erythro-1-(imidazol-4-yl)glycerol 3-phosphate + 5-amino-1-(5-phospho-beta-D-ribosyl)imidazole-4-carboxamide + L-glutamate + H(+)</text>
        <dbReference type="Rhea" id="RHEA:24793"/>
        <dbReference type="ChEBI" id="CHEBI:15378"/>
        <dbReference type="ChEBI" id="CHEBI:29985"/>
        <dbReference type="ChEBI" id="CHEBI:58278"/>
        <dbReference type="ChEBI" id="CHEBI:58359"/>
        <dbReference type="ChEBI" id="CHEBI:58475"/>
        <dbReference type="ChEBI" id="CHEBI:58525"/>
        <dbReference type="EC" id="4.3.2.10"/>
    </reaction>
</comment>
<evidence type="ECO:0000259" key="11">
    <source>
        <dbReference type="Pfam" id="PF00117"/>
    </source>
</evidence>
<evidence type="ECO:0000256" key="7">
    <source>
        <dbReference type="ARBA" id="ARBA00023239"/>
    </source>
</evidence>
<dbReference type="HAMAP" id="MF_00278">
    <property type="entry name" value="HisH"/>
    <property type="match status" value="1"/>
</dbReference>
<dbReference type="PANTHER" id="PTHR42701:SF1">
    <property type="entry name" value="IMIDAZOLE GLYCEROL PHOSPHATE SYNTHASE SUBUNIT HISH"/>
    <property type="match status" value="1"/>
</dbReference>
<evidence type="ECO:0000313" key="13">
    <source>
        <dbReference type="Proteomes" id="UP001517367"/>
    </source>
</evidence>
<dbReference type="InterPro" id="IPR029062">
    <property type="entry name" value="Class_I_gatase-like"/>
</dbReference>
<feature type="domain" description="Glutamine amidotransferase" evidence="11">
    <location>
        <begin position="3"/>
        <end position="201"/>
    </location>
</feature>
<feature type="active site" description="Nucleophile" evidence="10">
    <location>
        <position position="80"/>
    </location>
</feature>
<comment type="subunit">
    <text evidence="2 10">Heterodimer of HisH and HisF.</text>
</comment>
<protein>
    <recommendedName>
        <fullName evidence="10">Imidazole glycerol phosphate synthase subunit HisH</fullName>
        <ecNumber evidence="10">4.3.2.10</ecNumber>
    </recommendedName>
    <alternativeName>
        <fullName evidence="10">IGP synthase glutaminase subunit</fullName>
        <ecNumber evidence="10">3.5.1.2</ecNumber>
    </alternativeName>
    <alternativeName>
        <fullName evidence="10">IGP synthase subunit HisH</fullName>
    </alternativeName>
    <alternativeName>
        <fullName evidence="10">ImGP synthase subunit HisH</fullName>
        <shortName evidence="10">IGPS subunit HisH</shortName>
    </alternativeName>
</protein>
<sequence length="204" mass="22816">MIVLVDYGLGNINAFANVFKRVDVAVKTAKNVSELQGASKIILPGVGAFDHAMEKLHASGMKETLDEFVLEKKMPIIGICVGMQMLANSSDEGNLPGLSWIDATVKKFDEKIITQKTKLPHMGWNDVHPIAERSSLFNGLDHSLFYFLHSYYFQCNNEEDIIATASYGIEFTCAVKHANIYGVQFHPEKSHHYGEQLLHNFAKL</sequence>
<reference evidence="12 13" key="1">
    <citation type="submission" date="2024-12" db="EMBL/GenBank/DDBJ databases">
        <authorList>
            <person name="Hu S."/>
        </authorList>
    </citation>
    <scope>NUCLEOTIDE SEQUENCE [LARGE SCALE GENOMIC DNA]</scope>
    <source>
        <strain evidence="12 13">P-25</strain>
    </source>
</reference>
<dbReference type="EC" id="4.3.2.10" evidence="10"/>
<accession>A0ABW9JFU2</accession>
<dbReference type="CDD" id="cd01748">
    <property type="entry name" value="GATase1_IGP_Synthase"/>
    <property type="match status" value="1"/>
</dbReference>
<name>A0ABW9JFU2_9SPHI</name>
<keyword evidence="7 10" id="KW-0456">Lyase</keyword>
<evidence type="ECO:0000256" key="10">
    <source>
        <dbReference type="HAMAP-Rule" id="MF_00278"/>
    </source>
</evidence>
<comment type="pathway">
    <text evidence="1 10">Amino-acid biosynthesis; L-histidine biosynthesis; L-histidine from 5-phospho-alpha-D-ribose 1-diphosphate: step 5/9.</text>
</comment>
<keyword evidence="6 10" id="KW-0368">Histidine biosynthesis</keyword>
<dbReference type="InterPro" id="IPR010139">
    <property type="entry name" value="Imidazole-glycPsynth_HisH"/>
</dbReference>
<evidence type="ECO:0000256" key="6">
    <source>
        <dbReference type="ARBA" id="ARBA00023102"/>
    </source>
</evidence>
<comment type="catalytic activity">
    <reaction evidence="9 10">
        <text>L-glutamine + H2O = L-glutamate + NH4(+)</text>
        <dbReference type="Rhea" id="RHEA:15889"/>
        <dbReference type="ChEBI" id="CHEBI:15377"/>
        <dbReference type="ChEBI" id="CHEBI:28938"/>
        <dbReference type="ChEBI" id="CHEBI:29985"/>
        <dbReference type="ChEBI" id="CHEBI:58359"/>
        <dbReference type="EC" id="3.5.1.2"/>
    </reaction>
</comment>
<keyword evidence="13" id="KW-1185">Reference proteome</keyword>
<feature type="active site" evidence="10">
    <location>
        <position position="188"/>
    </location>
</feature>
<evidence type="ECO:0000256" key="4">
    <source>
        <dbReference type="ARBA" id="ARBA00022801"/>
    </source>
</evidence>
<evidence type="ECO:0000256" key="9">
    <source>
        <dbReference type="ARBA" id="ARBA00049534"/>
    </source>
</evidence>
<organism evidence="12 13">
    <name type="scientific">Pedobacter helvus</name>
    <dbReference type="NCBI Taxonomy" id="2563444"/>
    <lineage>
        <taxon>Bacteria</taxon>
        <taxon>Pseudomonadati</taxon>
        <taxon>Bacteroidota</taxon>
        <taxon>Sphingobacteriia</taxon>
        <taxon>Sphingobacteriales</taxon>
        <taxon>Sphingobacteriaceae</taxon>
        <taxon>Pedobacter</taxon>
    </lineage>
</organism>
<feature type="active site" evidence="10">
    <location>
        <position position="186"/>
    </location>
</feature>
<evidence type="ECO:0000313" key="12">
    <source>
        <dbReference type="EMBL" id="MFN0290504.1"/>
    </source>
</evidence>
<evidence type="ECO:0000256" key="8">
    <source>
        <dbReference type="ARBA" id="ARBA00047838"/>
    </source>
</evidence>
<keyword evidence="4 10" id="KW-0378">Hydrolase</keyword>
<evidence type="ECO:0000256" key="3">
    <source>
        <dbReference type="ARBA" id="ARBA00022605"/>
    </source>
</evidence>
<keyword evidence="3 10" id="KW-0028">Amino-acid biosynthesis</keyword>
<dbReference type="PANTHER" id="PTHR42701">
    <property type="entry name" value="IMIDAZOLE GLYCEROL PHOSPHATE SYNTHASE SUBUNIT HISH"/>
    <property type="match status" value="1"/>
</dbReference>
<dbReference type="RefSeq" id="WP_138729729.1">
    <property type="nucleotide sequence ID" value="NZ_SRMP02000003.1"/>
</dbReference>
<dbReference type="InterPro" id="IPR017926">
    <property type="entry name" value="GATASE"/>
</dbReference>
<comment type="caution">
    <text evidence="12">The sequence shown here is derived from an EMBL/GenBank/DDBJ whole genome shotgun (WGS) entry which is preliminary data.</text>
</comment>
<dbReference type="Proteomes" id="UP001517367">
    <property type="component" value="Unassembled WGS sequence"/>
</dbReference>
<keyword evidence="5 10" id="KW-0315">Glutamine amidotransferase</keyword>
<dbReference type="NCBIfam" id="TIGR01855">
    <property type="entry name" value="IMP_synth_hisH"/>
    <property type="match status" value="1"/>
</dbReference>
<gene>
    <name evidence="10 12" type="primary">hisH</name>
    <name evidence="12" type="ORF">E5L68_003835</name>
</gene>
<proteinExistence type="inferred from homology"/>
<keyword evidence="10" id="KW-0963">Cytoplasm</keyword>
<dbReference type="GO" id="GO:0016829">
    <property type="term" value="F:lyase activity"/>
    <property type="evidence" value="ECO:0007669"/>
    <property type="project" value="UniProtKB-KW"/>
</dbReference>
<dbReference type="Gene3D" id="3.40.50.880">
    <property type="match status" value="1"/>
</dbReference>
<evidence type="ECO:0000256" key="1">
    <source>
        <dbReference type="ARBA" id="ARBA00005091"/>
    </source>
</evidence>